<dbReference type="PANTHER" id="PTHR44757">
    <property type="entry name" value="DIGUANYLATE CYCLASE DGCP"/>
    <property type="match status" value="1"/>
</dbReference>
<dbReference type="CDD" id="cd01948">
    <property type="entry name" value="EAL"/>
    <property type="match status" value="1"/>
</dbReference>
<evidence type="ECO:0000313" key="5">
    <source>
        <dbReference type="Proteomes" id="UP000199071"/>
    </source>
</evidence>
<dbReference type="RefSeq" id="WP_090874814.1">
    <property type="nucleotide sequence ID" value="NZ_FMXQ01000001.1"/>
</dbReference>
<dbReference type="Pfam" id="PF00563">
    <property type="entry name" value="EAL"/>
    <property type="match status" value="1"/>
</dbReference>
<accession>A0A1G6AJI0</accession>
<protein>
    <submittedName>
        <fullName evidence="4">Diguanylate cyclase (GGDEF) domain-containing protein</fullName>
    </submittedName>
</protein>
<keyword evidence="1" id="KW-0472">Membrane</keyword>
<feature type="domain" description="EAL" evidence="2">
    <location>
        <begin position="353"/>
        <end position="602"/>
    </location>
</feature>
<dbReference type="InterPro" id="IPR001633">
    <property type="entry name" value="EAL_dom"/>
</dbReference>
<evidence type="ECO:0000259" key="3">
    <source>
        <dbReference type="PROSITE" id="PS50887"/>
    </source>
</evidence>
<dbReference type="OrthoDB" id="9814202at2"/>
<evidence type="ECO:0000313" key="4">
    <source>
        <dbReference type="EMBL" id="SDB08557.1"/>
    </source>
</evidence>
<organism evidence="4 5">
    <name type="scientific">Bauldia litoralis</name>
    <dbReference type="NCBI Taxonomy" id="665467"/>
    <lineage>
        <taxon>Bacteria</taxon>
        <taxon>Pseudomonadati</taxon>
        <taxon>Pseudomonadota</taxon>
        <taxon>Alphaproteobacteria</taxon>
        <taxon>Hyphomicrobiales</taxon>
        <taxon>Kaistiaceae</taxon>
        <taxon>Bauldia</taxon>
    </lineage>
</organism>
<dbReference type="Pfam" id="PF00990">
    <property type="entry name" value="GGDEF"/>
    <property type="match status" value="1"/>
</dbReference>
<sequence length="616" mass="67428">MTGRNPVVKVAKWLAAFTALVIAFGPPLGFLYFGYRLESTAIETRTDLLSLQLTQLINANPDYWQFETIRLDELLKNGDLGGADGSDRHRVFGATSDLVTETRGSNFSDGWPTVTHRKALFDYGAPVGTIEITESLKALYLKAASIGVLSLIVGTLVFLGLRILPVRSLQRAWDRIAFLASHDAMTRLPNRVLFMDRLTTAIAGASRRGQALTVHSLDLDHFKDINDTLGHAAGDTLLRQFVARVSGCLRQGDTLARLSGDEFAIIQTGTNDAEAAVNLAKRAIAAVEQPFDINGQEAIIGISIGMAMTGTDGDSDPQQLLKQADLALYKSKDNGRNTYHFFEEEMDAELQSRKALEVDLRKALHAEDFRLFYQPQIDLASQRIVGLEALLRWHHPVRGDVPPKEFIRVAEGTGLIIPLSEWVLRTACREALPWAPLSVAVNLSPLQFQQRGLVAMVERALAETGLPASRLELEITEEILLNDTEHTLDVLNRLRALGVRIAMDDFGIGYSSLGYLRRFPFDKIKIDRSFVADLNNSSDAQAIVRAIIGLSQALNIHINAEGVETLEQANQLMADGCQEVQGFLYGAPMSNTAIGDLVTSLGILSGADDPALKAAS</sequence>
<proteinExistence type="predicted"/>
<dbReference type="STRING" id="665467.SAMN02982931_00732"/>
<dbReference type="FunFam" id="3.30.70.270:FF:000001">
    <property type="entry name" value="Diguanylate cyclase domain protein"/>
    <property type="match status" value="1"/>
</dbReference>
<evidence type="ECO:0000256" key="1">
    <source>
        <dbReference type="SAM" id="Phobius"/>
    </source>
</evidence>
<dbReference type="AlphaFoldDB" id="A0A1G6AJI0"/>
<dbReference type="Proteomes" id="UP000199071">
    <property type="component" value="Unassembled WGS sequence"/>
</dbReference>
<dbReference type="SMART" id="SM00052">
    <property type="entry name" value="EAL"/>
    <property type="match status" value="1"/>
</dbReference>
<gene>
    <name evidence="4" type="ORF">SAMN02982931_00732</name>
</gene>
<feature type="transmembrane region" description="Helical" evidence="1">
    <location>
        <begin position="139"/>
        <end position="161"/>
    </location>
</feature>
<dbReference type="SMART" id="SM00267">
    <property type="entry name" value="GGDEF"/>
    <property type="match status" value="1"/>
</dbReference>
<dbReference type="PROSITE" id="PS50887">
    <property type="entry name" value="GGDEF"/>
    <property type="match status" value="1"/>
</dbReference>
<dbReference type="NCBIfam" id="TIGR00254">
    <property type="entry name" value="GGDEF"/>
    <property type="match status" value="1"/>
</dbReference>
<dbReference type="PANTHER" id="PTHR44757:SF2">
    <property type="entry name" value="BIOFILM ARCHITECTURE MAINTENANCE PROTEIN MBAA"/>
    <property type="match status" value="1"/>
</dbReference>
<keyword evidence="5" id="KW-1185">Reference proteome</keyword>
<dbReference type="PROSITE" id="PS50883">
    <property type="entry name" value="EAL"/>
    <property type="match status" value="1"/>
</dbReference>
<feature type="transmembrane region" description="Helical" evidence="1">
    <location>
        <begin position="13"/>
        <end position="35"/>
    </location>
</feature>
<keyword evidence="1" id="KW-0812">Transmembrane</keyword>
<keyword evidence="1" id="KW-1133">Transmembrane helix</keyword>
<dbReference type="EMBL" id="FMXQ01000001">
    <property type="protein sequence ID" value="SDB08557.1"/>
    <property type="molecule type" value="Genomic_DNA"/>
</dbReference>
<feature type="domain" description="GGDEF" evidence="3">
    <location>
        <begin position="210"/>
        <end position="344"/>
    </location>
</feature>
<name>A0A1G6AJI0_9HYPH</name>
<dbReference type="Gene3D" id="3.20.20.450">
    <property type="entry name" value="EAL domain"/>
    <property type="match status" value="1"/>
</dbReference>
<evidence type="ECO:0000259" key="2">
    <source>
        <dbReference type="PROSITE" id="PS50883"/>
    </source>
</evidence>
<dbReference type="Gene3D" id="3.30.70.270">
    <property type="match status" value="1"/>
</dbReference>
<reference evidence="4 5" key="1">
    <citation type="submission" date="2016-10" db="EMBL/GenBank/DDBJ databases">
        <authorList>
            <person name="de Groot N.N."/>
        </authorList>
    </citation>
    <scope>NUCLEOTIDE SEQUENCE [LARGE SCALE GENOMIC DNA]</scope>
    <source>
        <strain evidence="4 5">ATCC 35022</strain>
    </source>
</reference>
<dbReference type="GO" id="GO:0003824">
    <property type="term" value="F:catalytic activity"/>
    <property type="evidence" value="ECO:0007669"/>
    <property type="project" value="UniProtKB-ARBA"/>
</dbReference>
<dbReference type="SUPFAM" id="SSF141868">
    <property type="entry name" value="EAL domain-like"/>
    <property type="match status" value="1"/>
</dbReference>
<dbReference type="InterPro" id="IPR029787">
    <property type="entry name" value="Nucleotide_cyclase"/>
</dbReference>
<dbReference type="SUPFAM" id="SSF55073">
    <property type="entry name" value="Nucleotide cyclase"/>
    <property type="match status" value="1"/>
</dbReference>
<dbReference type="InterPro" id="IPR035919">
    <property type="entry name" value="EAL_sf"/>
</dbReference>
<dbReference type="InterPro" id="IPR052155">
    <property type="entry name" value="Biofilm_reg_signaling"/>
</dbReference>
<dbReference type="InterPro" id="IPR000160">
    <property type="entry name" value="GGDEF_dom"/>
</dbReference>
<dbReference type="CDD" id="cd01949">
    <property type="entry name" value="GGDEF"/>
    <property type="match status" value="1"/>
</dbReference>
<dbReference type="InterPro" id="IPR043128">
    <property type="entry name" value="Rev_trsase/Diguanyl_cyclase"/>
</dbReference>